<gene>
    <name evidence="1" type="ORF">Pint_07851</name>
</gene>
<comment type="caution">
    <text evidence="1">The sequence shown here is derived from an EMBL/GenBank/DDBJ whole genome shotgun (WGS) entry which is preliminary data.</text>
</comment>
<evidence type="ECO:0000313" key="1">
    <source>
        <dbReference type="EMBL" id="KAJ0025730.1"/>
    </source>
</evidence>
<sequence length="54" mass="5989">MGFLLHLLLINGLALLVCLVQAEVHYHDFVAVQNQENDGGKQPVSRANDLCSQR</sequence>
<proteinExistence type="predicted"/>
<reference evidence="2" key="1">
    <citation type="journal article" date="2023" name="G3 (Bethesda)">
        <title>Genome assembly and association tests identify interacting loci associated with vigor, precocity, and sex in interspecific pistachio rootstocks.</title>
        <authorList>
            <person name="Palmer W."/>
            <person name="Jacygrad E."/>
            <person name="Sagayaradj S."/>
            <person name="Cavanaugh K."/>
            <person name="Han R."/>
            <person name="Bertier L."/>
            <person name="Beede B."/>
            <person name="Kafkas S."/>
            <person name="Golino D."/>
            <person name="Preece J."/>
            <person name="Michelmore R."/>
        </authorList>
    </citation>
    <scope>NUCLEOTIDE SEQUENCE [LARGE SCALE GENOMIC DNA]</scope>
</reference>
<keyword evidence="2" id="KW-1185">Reference proteome</keyword>
<evidence type="ECO:0000313" key="2">
    <source>
        <dbReference type="Proteomes" id="UP001163603"/>
    </source>
</evidence>
<organism evidence="1 2">
    <name type="scientific">Pistacia integerrima</name>
    <dbReference type="NCBI Taxonomy" id="434235"/>
    <lineage>
        <taxon>Eukaryota</taxon>
        <taxon>Viridiplantae</taxon>
        <taxon>Streptophyta</taxon>
        <taxon>Embryophyta</taxon>
        <taxon>Tracheophyta</taxon>
        <taxon>Spermatophyta</taxon>
        <taxon>Magnoliopsida</taxon>
        <taxon>eudicotyledons</taxon>
        <taxon>Gunneridae</taxon>
        <taxon>Pentapetalae</taxon>
        <taxon>rosids</taxon>
        <taxon>malvids</taxon>
        <taxon>Sapindales</taxon>
        <taxon>Anacardiaceae</taxon>
        <taxon>Pistacia</taxon>
    </lineage>
</organism>
<dbReference type="Proteomes" id="UP001163603">
    <property type="component" value="Chromosome 10"/>
</dbReference>
<protein>
    <submittedName>
        <fullName evidence="1">Uncharacterized protein</fullName>
    </submittedName>
</protein>
<accession>A0ACC0XWB0</accession>
<dbReference type="EMBL" id="CM047745">
    <property type="protein sequence ID" value="KAJ0025730.1"/>
    <property type="molecule type" value="Genomic_DNA"/>
</dbReference>
<name>A0ACC0XWB0_9ROSI</name>